<accession>A0ABS6D6M6</accession>
<dbReference type="Proteomes" id="UP000723714">
    <property type="component" value="Unassembled WGS sequence"/>
</dbReference>
<proteinExistence type="predicted"/>
<evidence type="ECO:0000313" key="1">
    <source>
        <dbReference type="EMBL" id="MBU3877263.1"/>
    </source>
</evidence>
<dbReference type="RefSeq" id="WP_216243612.1">
    <property type="nucleotide sequence ID" value="NZ_JABACJ020000016.1"/>
</dbReference>
<name>A0ABS6D6M6_9FIRM</name>
<comment type="caution">
    <text evidence="1">The sequence shown here is derived from an EMBL/GenBank/DDBJ whole genome shotgun (WGS) entry which is preliminary data.</text>
</comment>
<dbReference type="EMBL" id="JABACJ020000016">
    <property type="protein sequence ID" value="MBU3877263.1"/>
    <property type="molecule type" value="Genomic_DNA"/>
</dbReference>
<sequence>MKDYVLEILESYLLWEKRKVQIKFDNLSQNRKDEMRLEYDNDAKYYYKIVGLPEDKALCADTIISFWTPYK</sequence>
<protein>
    <submittedName>
        <fullName evidence="1">Uncharacterized protein</fullName>
    </submittedName>
</protein>
<organism evidence="1 2">
    <name type="scientific">Faecalicatena faecalis</name>
    <dbReference type="NCBI Taxonomy" id="2726362"/>
    <lineage>
        <taxon>Bacteria</taxon>
        <taxon>Bacillati</taxon>
        <taxon>Bacillota</taxon>
        <taxon>Clostridia</taxon>
        <taxon>Lachnospirales</taxon>
        <taxon>Lachnospiraceae</taxon>
        <taxon>Faecalicatena</taxon>
    </lineage>
</organism>
<reference evidence="1 2" key="1">
    <citation type="submission" date="2021-06" db="EMBL/GenBank/DDBJ databases">
        <title>Faecalicatena sp. nov. isolated from porcine feces.</title>
        <authorList>
            <person name="Oh B.S."/>
            <person name="Lee J.H."/>
        </authorList>
    </citation>
    <scope>NUCLEOTIDE SEQUENCE [LARGE SCALE GENOMIC DNA]</scope>
    <source>
        <strain evidence="1 2">AGMB00832</strain>
    </source>
</reference>
<keyword evidence="2" id="KW-1185">Reference proteome</keyword>
<evidence type="ECO:0000313" key="2">
    <source>
        <dbReference type="Proteomes" id="UP000723714"/>
    </source>
</evidence>
<gene>
    <name evidence="1" type="ORF">HGO97_015770</name>
</gene>